<dbReference type="GeneID" id="136816842"/>
<comment type="cofactor">
    <cofactor evidence="1">
        <name>FAD</name>
        <dbReference type="ChEBI" id="CHEBI:57692"/>
    </cofactor>
</comment>
<dbReference type="PANTHER" id="PTHR10961">
    <property type="entry name" value="PEROXISOMAL SARCOSINE OXIDASE"/>
    <property type="match status" value="1"/>
</dbReference>
<reference evidence="7" key="1">
    <citation type="submission" date="2021-01" db="UniProtKB">
        <authorList>
            <consortium name="EnsemblMetazoa"/>
        </authorList>
    </citation>
    <scope>IDENTIFICATION</scope>
</reference>
<evidence type="ECO:0000256" key="5">
    <source>
        <dbReference type="ARBA" id="ARBA00023002"/>
    </source>
</evidence>
<organism evidence="7 8">
    <name type="scientific">Clytia hemisphaerica</name>
    <dbReference type="NCBI Taxonomy" id="252671"/>
    <lineage>
        <taxon>Eukaryota</taxon>
        <taxon>Metazoa</taxon>
        <taxon>Cnidaria</taxon>
        <taxon>Hydrozoa</taxon>
        <taxon>Hydroidolina</taxon>
        <taxon>Leptothecata</taxon>
        <taxon>Obeliida</taxon>
        <taxon>Clytiidae</taxon>
        <taxon>Clytia</taxon>
    </lineage>
</organism>
<dbReference type="PANTHER" id="PTHR10961:SF46">
    <property type="entry name" value="PEROXISOMAL SARCOSINE OXIDASE"/>
    <property type="match status" value="1"/>
</dbReference>
<dbReference type="GO" id="GO:0033514">
    <property type="term" value="P:L-lysine catabolic process to acetyl-CoA via L-pipecolate"/>
    <property type="evidence" value="ECO:0007669"/>
    <property type="project" value="TreeGrafter"/>
</dbReference>
<evidence type="ECO:0000259" key="6">
    <source>
        <dbReference type="Pfam" id="PF01266"/>
    </source>
</evidence>
<dbReference type="AlphaFoldDB" id="A0A7M5V5Z1"/>
<dbReference type="GO" id="GO:0008115">
    <property type="term" value="F:sarcosine oxidase activity"/>
    <property type="evidence" value="ECO:0007669"/>
    <property type="project" value="TreeGrafter"/>
</dbReference>
<keyword evidence="3" id="KW-0285">Flavoprotein</keyword>
<evidence type="ECO:0000256" key="2">
    <source>
        <dbReference type="ARBA" id="ARBA00010989"/>
    </source>
</evidence>
<accession>A0A7M5V5Z1</accession>
<dbReference type="Gene3D" id="3.50.50.60">
    <property type="entry name" value="FAD/NAD(P)-binding domain"/>
    <property type="match status" value="1"/>
</dbReference>
<keyword evidence="8" id="KW-1185">Reference proteome</keyword>
<comment type="similarity">
    <text evidence="2">Belongs to the MSOX/MTOX family.</text>
</comment>
<dbReference type="InterPro" id="IPR036188">
    <property type="entry name" value="FAD/NAD-bd_sf"/>
</dbReference>
<proteinExistence type="inferred from homology"/>
<keyword evidence="4" id="KW-0274">FAD</keyword>
<dbReference type="SUPFAM" id="SSF54373">
    <property type="entry name" value="FAD-linked reductases, C-terminal domain"/>
    <property type="match status" value="1"/>
</dbReference>
<dbReference type="RefSeq" id="XP_066929276.1">
    <property type="nucleotide sequence ID" value="XM_067073175.1"/>
</dbReference>
<evidence type="ECO:0000313" key="8">
    <source>
        <dbReference type="Proteomes" id="UP000594262"/>
    </source>
</evidence>
<feature type="domain" description="FAD dependent oxidoreductase" evidence="6">
    <location>
        <begin position="5"/>
        <end position="354"/>
    </location>
</feature>
<dbReference type="EnsemblMetazoa" id="CLYHEMT004164.1">
    <property type="protein sequence ID" value="CLYHEMP004164.1"/>
    <property type="gene ID" value="CLYHEMG004164"/>
</dbReference>
<dbReference type="GO" id="GO:0050031">
    <property type="term" value="F:L-pipecolate oxidase activity"/>
    <property type="evidence" value="ECO:0007669"/>
    <property type="project" value="TreeGrafter"/>
</dbReference>
<dbReference type="GO" id="GO:0005777">
    <property type="term" value="C:peroxisome"/>
    <property type="evidence" value="ECO:0007669"/>
    <property type="project" value="TreeGrafter"/>
</dbReference>
<dbReference type="GO" id="GO:0050660">
    <property type="term" value="F:flavin adenine dinucleotide binding"/>
    <property type="evidence" value="ECO:0007669"/>
    <property type="project" value="InterPro"/>
</dbReference>
<dbReference type="Proteomes" id="UP000594262">
    <property type="component" value="Unplaced"/>
</dbReference>
<protein>
    <recommendedName>
        <fullName evidence="6">FAD dependent oxidoreductase domain-containing protein</fullName>
    </recommendedName>
</protein>
<evidence type="ECO:0000256" key="1">
    <source>
        <dbReference type="ARBA" id="ARBA00001974"/>
    </source>
</evidence>
<dbReference type="SUPFAM" id="SSF51905">
    <property type="entry name" value="FAD/NAD(P)-binding domain"/>
    <property type="match status" value="1"/>
</dbReference>
<dbReference type="Pfam" id="PF01266">
    <property type="entry name" value="DAO"/>
    <property type="match status" value="1"/>
</dbReference>
<name>A0A7M5V5Z1_9CNID</name>
<evidence type="ECO:0000313" key="7">
    <source>
        <dbReference type="EnsemblMetazoa" id="CLYHEMP004164.1"/>
    </source>
</evidence>
<dbReference type="OrthoDB" id="424974at2759"/>
<sequence length="382" mass="43141">MSTFDVIVIGAGINGSATAYDLRNKQHKNVLLLEQFPLPHTRGSSHGQTRVIRCLYHKRIYSQMTMDSFPIWRDLERQTNETLFIQNGMLEIYDNTTDSEKLNLSKKVLNDLNVPYKVLNTEEINRKYKPLHFEGDYSAIFESVGGTLMANKCLQAFQTLYREAGGVLHDNEQVKQIIPGNDLVTVLTNKSQFKTKSLVITAGSFVSKLLKPLHLHLPLTIQRNHLCFWRVHNDGEGTLEAGFPSFKTPYLTYGTASIEYPGLMKICSHGGPSVDIDYPDQPPNMDDVTKLVTKHMKNVDHKPAIVENCLYTVSPDRDFILDRHPIYPNIVIGTGFSGTGFKMSPVTGQILASLALNKNTKYDLSRFKISRFENVLKMKASL</sequence>
<evidence type="ECO:0000256" key="3">
    <source>
        <dbReference type="ARBA" id="ARBA00022630"/>
    </source>
</evidence>
<evidence type="ECO:0000256" key="4">
    <source>
        <dbReference type="ARBA" id="ARBA00022827"/>
    </source>
</evidence>
<dbReference type="NCBIfam" id="NF008425">
    <property type="entry name" value="PRK11259.1"/>
    <property type="match status" value="1"/>
</dbReference>
<dbReference type="Gene3D" id="3.30.9.10">
    <property type="entry name" value="D-Amino Acid Oxidase, subunit A, domain 2"/>
    <property type="match status" value="1"/>
</dbReference>
<dbReference type="InterPro" id="IPR006076">
    <property type="entry name" value="FAD-dep_OxRdtase"/>
</dbReference>
<keyword evidence="5" id="KW-0560">Oxidoreductase</keyword>
<dbReference type="InterPro" id="IPR045170">
    <property type="entry name" value="MTOX"/>
</dbReference>